<name>A0A1Y5NUN3_9MICO</name>
<feature type="region of interest" description="Disordered" evidence="1">
    <location>
        <begin position="1"/>
        <end position="25"/>
    </location>
</feature>
<dbReference type="EMBL" id="FLQR01000001">
    <property type="protein sequence ID" value="SBS70127.1"/>
    <property type="molecule type" value="Genomic_DNA"/>
</dbReference>
<evidence type="ECO:0000256" key="1">
    <source>
        <dbReference type="SAM" id="MobiDB-lite"/>
    </source>
</evidence>
<protein>
    <submittedName>
        <fullName evidence="2">Uncharacterized protein</fullName>
    </submittedName>
</protein>
<dbReference type="AlphaFoldDB" id="A0A1Y5NUN3"/>
<sequence>MDQTDPPRPQEPSTETAVCVVLGYD</sequence>
<feature type="compositionally biased region" description="Pro residues" evidence="1">
    <location>
        <begin position="1"/>
        <end position="10"/>
    </location>
</feature>
<organism evidence="2">
    <name type="scientific">uncultured Microbacterium sp</name>
    <dbReference type="NCBI Taxonomy" id="191216"/>
    <lineage>
        <taxon>Bacteria</taxon>
        <taxon>Bacillati</taxon>
        <taxon>Actinomycetota</taxon>
        <taxon>Actinomycetes</taxon>
        <taxon>Micrococcales</taxon>
        <taxon>Microbacteriaceae</taxon>
        <taxon>Microbacterium</taxon>
        <taxon>environmental samples</taxon>
    </lineage>
</organism>
<gene>
    <name evidence="2" type="ORF">MIPYR_10298</name>
</gene>
<evidence type="ECO:0000313" key="2">
    <source>
        <dbReference type="EMBL" id="SBS70127.1"/>
    </source>
</evidence>
<proteinExistence type="predicted"/>
<accession>A0A1Y5NUN3</accession>
<reference evidence="2" key="1">
    <citation type="submission" date="2016-03" db="EMBL/GenBank/DDBJ databases">
        <authorList>
            <person name="Ploux O."/>
        </authorList>
    </citation>
    <scope>NUCLEOTIDE SEQUENCE</scope>
    <source>
        <strain evidence="2">UC1</strain>
    </source>
</reference>